<dbReference type="GO" id="GO:0008270">
    <property type="term" value="F:zinc ion binding"/>
    <property type="evidence" value="ECO:0007669"/>
    <property type="project" value="UniProtKB-KW"/>
</dbReference>
<dbReference type="InterPro" id="IPR001841">
    <property type="entry name" value="Znf_RING"/>
</dbReference>
<dbReference type="SUPFAM" id="SSF57850">
    <property type="entry name" value="RING/U-box"/>
    <property type="match status" value="3"/>
</dbReference>
<dbReference type="EC" id="2.3.2.31" evidence="2"/>
<feature type="region of interest" description="Disordered" evidence="10">
    <location>
        <begin position="203"/>
        <end position="246"/>
    </location>
</feature>
<keyword evidence="5" id="KW-0677">Repeat</keyword>
<evidence type="ECO:0000259" key="12">
    <source>
        <dbReference type="PROSITE" id="PS51873"/>
    </source>
</evidence>
<dbReference type="Proteomes" id="UP000800092">
    <property type="component" value="Unassembled WGS sequence"/>
</dbReference>
<dbReference type="Gene3D" id="1.20.120.1750">
    <property type="match status" value="1"/>
</dbReference>
<dbReference type="Pfam" id="PF22191">
    <property type="entry name" value="IBR_1"/>
    <property type="match status" value="1"/>
</dbReference>
<dbReference type="Pfam" id="PF01485">
    <property type="entry name" value="IBR"/>
    <property type="match status" value="1"/>
</dbReference>
<reference evidence="13" key="1">
    <citation type="journal article" date="2020" name="Stud. Mycol.">
        <title>101 Dothideomycetes genomes: a test case for predicting lifestyles and emergence of pathogens.</title>
        <authorList>
            <person name="Haridas S."/>
            <person name="Albert R."/>
            <person name="Binder M."/>
            <person name="Bloem J."/>
            <person name="Labutti K."/>
            <person name="Salamov A."/>
            <person name="Andreopoulos B."/>
            <person name="Baker S."/>
            <person name="Barry K."/>
            <person name="Bills G."/>
            <person name="Bluhm B."/>
            <person name="Cannon C."/>
            <person name="Castanera R."/>
            <person name="Culley D."/>
            <person name="Daum C."/>
            <person name="Ezra D."/>
            <person name="Gonzalez J."/>
            <person name="Henrissat B."/>
            <person name="Kuo A."/>
            <person name="Liang C."/>
            <person name="Lipzen A."/>
            <person name="Lutzoni F."/>
            <person name="Magnuson J."/>
            <person name="Mondo S."/>
            <person name="Nolan M."/>
            <person name="Ohm R."/>
            <person name="Pangilinan J."/>
            <person name="Park H.-J."/>
            <person name="Ramirez L."/>
            <person name="Alfaro M."/>
            <person name="Sun H."/>
            <person name="Tritt A."/>
            <person name="Yoshinaga Y."/>
            <person name="Zwiers L.-H."/>
            <person name="Turgeon B."/>
            <person name="Goodwin S."/>
            <person name="Spatafora J."/>
            <person name="Crous P."/>
            <person name="Grigoriev I."/>
        </authorList>
    </citation>
    <scope>NUCLEOTIDE SEQUENCE</scope>
    <source>
        <strain evidence="13">Tuck. ex Michener</strain>
    </source>
</reference>
<evidence type="ECO:0000259" key="11">
    <source>
        <dbReference type="PROSITE" id="PS50089"/>
    </source>
</evidence>
<evidence type="ECO:0000256" key="8">
    <source>
        <dbReference type="ARBA" id="ARBA00022833"/>
    </source>
</evidence>
<dbReference type="AlphaFoldDB" id="A0A6A6HDE3"/>
<evidence type="ECO:0000256" key="6">
    <source>
        <dbReference type="ARBA" id="ARBA00022771"/>
    </source>
</evidence>
<keyword evidence="14" id="KW-1185">Reference proteome</keyword>
<evidence type="ECO:0000256" key="3">
    <source>
        <dbReference type="ARBA" id="ARBA00022679"/>
    </source>
</evidence>
<dbReference type="CDD" id="cd20335">
    <property type="entry name" value="BRcat_RBR"/>
    <property type="match status" value="1"/>
</dbReference>
<dbReference type="OrthoDB" id="1431934at2759"/>
<accession>A0A6A6HDE3</accession>
<feature type="compositionally biased region" description="Polar residues" evidence="10">
    <location>
        <begin position="217"/>
        <end position="240"/>
    </location>
</feature>
<evidence type="ECO:0000256" key="7">
    <source>
        <dbReference type="ARBA" id="ARBA00022786"/>
    </source>
</evidence>
<protein>
    <recommendedName>
        <fullName evidence="2">RBR-type E3 ubiquitin transferase</fullName>
        <ecNumber evidence="2">2.3.2.31</ecNumber>
    </recommendedName>
</protein>
<sequence>MAASPTFHKTEDVWGPPLREKHLKGLAGPRQICNSTEKTGFLQNQIKKWNKRQGKSPAKRQLPFHVISEADGHPLEATEPLLPKLRLETVTHGTGPDIGNIERQVCNREQMHAVNEGPVDDQAPMISPFASNVSPVGSTDWDWESPETIPKYDNNFKPGKLRRRNALHRASICAKAPLAVLRRKNGSQDTAFERRDSGSIVDEPIDLSRHSQESASRDSTYFTASPHNSFVSNQTAGSSHSSERQWPLDLPQRQWPLGSPNPAEALAEGLRDTLTSRNRSQRSPQQRDLPASTLETLKMDANSASAGVTASGLIWGVPGSMINANLNELSWYSATPCSITTADSSLVERASDSDTYAREPQTQLHSDAMLSKRQEILDHELSLKLQQEEEEEHQRQQEQSRTKTCIICTDDLHVLDFHVQPPTSRCAHPVETCHNCLQHWVEMEFDTNGWEHMKCPQCPELLHHADMLAAAEPDLFIRYDTLSTRSLLSHDPNFRWCIAPGCPSGQIHIPDGGPQFVCTACHYEHCTTHLVAWHHGETCTQYDYRISGQQQRDEEQKRKREEEESTKRLMERTVKQCPGPKGKVCGWGIEKSEGCDHMTCRKCRHQFCWICLADYKEIKAVGNTAHALSCRYHSSNLYPH</sequence>
<feature type="compositionally biased region" description="Basic and acidic residues" evidence="10">
    <location>
        <begin position="206"/>
        <end position="216"/>
    </location>
</feature>
<evidence type="ECO:0000256" key="2">
    <source>
        <dbReference type="ARBA" id="ARBA00012251"/>
    </source>
</evidence>
<keyword evidence="6 9" id="KW-0863">Zinc-finger</keyword>
<dbReference type="GO" id="GO:0016567">
    <property type="term" value="P:protein ubiquitination"/>
    <property type="evidence" value="ECO:0007669"/>
    <property type="project" value="InterPro"/>
</dbReference>
<dbReference type="PROSITE" id="PS50089">
    <property type="entry name" value="ZF_RING_2"/>
    <property type="match status" value="1"/>
</dbReference>
<dbReference type="CDD" id="cd20336">
    <property type="entry name" value="Rcat_RBR"/>
    <property type="match status" value="1"/>
</dbReference>
<keyword evidence="3" id="KW-0808">Transferase</keyword>
<dbReference type="SMART" id="SM00647">
    <property type="entry name" value="IBR"/>
    <property type="match status" value="2"/>
</dbReference>
<evidence type="ECO:0000256" key="5">
    <source>
        <dbReference type="ARBA" id="ARBA00022737"/>
    </source>
</evidence>
<evidence type="ECO:0000256" key="4">
    <source>
        <dbReference type="ARBA" id="ARBA00022723"/>
    </source>
</evidence>
<dbReference type="InterPro" id="IPR031127">
    <property type="entry name" value="E3_UB_ligase_RBR"/>
</dbReference>
<keyword evidence="7" id="KW-0833">Ubl conjugation pathway</keyword>
<comment type="catalytic activity">
    <reaction evidence="1">
        <text>[E2 ubiquitin-conjugating enzyme]-S-ubiquitinyl-L-cysteine + [acceptor protein]-L-lysine = [E2 ubiquitin-conjugating enzyme]-L-cysteine + [acceptor protein]-N(6)-ubiquitinyl-L-lysine.</text>
        <dbReference type="EC" id="2.3.2.31"/>
    </reaction>
</comment>
<feature type="domain" description="RING-type" evidence="11">
    <location>
        <begin position="405"/>
        <end position="458"/>
    </location>
</feature>
<evidence type="ECO:0000313" key="14">
    <source>
        <dbReference type="Proteomes" id="UP000800092"/>
    </source>
</evidence>
<keyword evidence="8" id="KW-0862">Zinc</keyword>
<evidence type="ECO:0000256" key="9">
    <source>
        <dbReference type="PROSITE-ProRule" id="PRU00175"/>
    </source>
</evidence>
<evidence type="ECO:0000256" key="1">
    <source>
        <dbReference type="ARBA" id="ARBA00001798"/>
    </source>
</evidence>
<dbReference type="InterPro" id="IPR002867">
    <property type="entry name" value="IBR_dom"/>
</dbReference>
<dbReference type="InterPro" id="IPR013083">
    <property type="entry name" value="Znf_RING/FYVE/PHD"/>
</dbReference>
<dbReference type="Gene3D" id="3.30.40.10">
    <property type="entry name" value="Zinc/RING finger domain, C3HC4 (zinc finger)"/>
    <property type="match status" value="1"/>
</dbReference>
<dbReference type="GO" id="GO:0061630">
    <property type="term" value="F:ubiquitin protein ligase activity"/>
    <property type="evidence" value="ECO:0007669"/>
    <property type="project" value="UniProtKB-EC"/>
</dbReference>
<gene>
    <name evidence="13" type="ORF">EV356DRAFT_120590</name>
</gene>
<proteinExistence type="predicted"/>
<evidence type="ECO:0000313" key="13">
    <source>
        <dbReference type="EMBL" id="KAF2235513.1"/>
    </source>
</evidence>
<evidence type="ECO:0000256" key="10">
    <source>
        <dbReference type="SAM" id="MobiDB-lite"/>
    </source>
</evidence>
<name>A0A6A6HDE3_VIRVR</name>
<feature type="domain" description="RING-type" evidence="12">
    <location>
        <begin position="401"/>
        <end position="640"/>
    </location>
</feature>
<organism evidence="13 14">
    <name type="scientific">Viridothelium virens</name>
    <name type="common">Speckled blister lichen</name>
    <name type="synonym">Trypethelium virens</name>
    <dbReference type="NCBI Taxonomy" id="1048519"/>
    <lineage>
        <taxon>Eukaryota</taxon>
        <taxon>Fungi</taxon>
        <taxon>Dikarya</taxon>
        <taxon>Ascomycota</taxon>
        <taxon>Pezizomycotina</taxon>
        <taxon>Dothideomycetes</taxon>
        <taxon>Dothideomycetes incertae sedis</taxon>
        <taxon>Trypetheliales</taxon>
        <taxon>Trypetheliaceae</taxon>
        <taxon>Viridothelium</taxon>
    </lineage>
</organism>
<dbReference type="InterPro" id="IPR044066">
    <property type="entry name" value="TRIAD_supradom"/>
</dbReference>
<dbReference type="EMBL" id="ML991791">
    <property type="protein sequence ID" value="KAF2235513.1"/>
    <property type="molecule type" value="Genomic_DNA"/>
</dbReference>
<keyword evidence="4" id="KW-0479">Metal-binding</keyword>
<dbReference type="PANTHER" id="PTHR11685">
    <property type="entry name" value="RBR FAMILY RING FINGER AND IBR DOMAIN-CONTAINING"/>
    <property type="match status" value="1"/>
</dbReference>
<dbReference type="PROSITE" id="PS51873">
    <property type="entry name" value="TRIAD"/>
    <property type="match status" value="1"/>
</dbReference>